<dbReference type="EMBL" id="KZ503512">
    <property type="protein sequence ID" value="PKU63176.1"/>
    <property type="molecule type" value="Genomic_DNA"/>
</dbReference>
<dbReference type="AlphaFoldDB" id="A0A2I0VIC9"/>
<keyword evidence="2" id="KW-1185">Reference proteome</keyword>
<reference evidence="1 2" key="2">
    <citation type="journal article" date="2017" name="Nature">
        <title>The Apostasia genome and the evolution of orchids.</title>
        <authorList>
            <person name="Zhang G.Q."/>
            <person name="Liu K.W."/>
            <person name="Li Z."/>
            <person name="Lohaus R."/>
            <person name="Hsiao Y.Y."/>
            <person name="Niu S.C."/>
            <person name="Wang J.Y."/>
            <person name="Lin Y.C."/>
            <person name="Xu Q."/>
            <person name="Chen L.J."/>
            <person name="Yoshida K."/>
            <person name="Fujiwara S."/>
            <person name="Wang Z.W."/>
            <person name="Zhang Y.Q."/>
            <person name="Mitsuda N."/>
            <person name="Wang M."/>
            <person name="Liu G.H."/>
            <person name="Pecoraro L."/>
            <person name="Huang H.X."/>
            <person name="Xiao X.J."/>
            <person name="Lin M."/>
            <person name="Wu X.Y."/>
            <person name="Wu W.L."/>
            <person name="Chen Y.Y."/>
            <person name="Chang S.B."/>
            <person name="Sakamoto S."/>
            <person name="Ohme-Takagi M."/>
            <person name="Yagi M."/>
            <person name="Zeng S.J."/>
            <person name="Shen C.Y."/>
            <person name="Yeh C.M."/>
            <person name="Luo Y.B."/>
            <person name="Tsai W.C."/>
            <person name="Van de Peer Y."/>
            <person name="Liu Z.J."/>
        </authorList>
    </citation>
    <scope>NUCLEOTIDE SEQUENCE [LARGE SCALE GENOMIC DNA]</scope>
    <source>
        <tissue evidence="1">The whole plant</tissue>
    </source>
</reference>
<evidence type="ECO:0000313" key="2">
    <source>
        <dbReference type="Proteomes" id="UP000233837"/>
    </source>
</evidence>
<sequence>MVVDVRRHLSTGGTLEDRRSFLKVKNVSSRSLLSPPTFGDEKAGFVLMNKSKGNKVIVIKDGRFVARREPEVIRKWKSIIIEEDVNFFFKGGVALIPSEGSDASPS</sequence>
<accession>A0A2I0VIC9</accession>
<gene>
    <name evidence="1" type="ORF">MA16_Dca025171</name>
</gene>
<dbReference type="Proteomes" id="UP000233837">
    <property type="component" value="Unassembled WGS sequence"/>
</dbReference>
<name>A0A2I0VIC9_9ASPA</name>
<organism evidence="1 2">
    <name type="scientific">Dendrobium catenatum</name>
    <dbReference type="NCBI Taxonomy" id="906689"/>
    <lineage>
        <taxon>Eukaryota</taxon>
        <taxon>Viridiplantae</taxon>
        <taxon>Streptophyta</taxon>
        <taxon>Embryophyta</taxon>
        <taxon>Tracheophyta</taxon>
        <taxon>Spermatophyta</taxon>
        <taxon>Magnoliopsida</taxon>
        <taxon>Liliopsida</taxon>
        <taxon>Asparagales</taxon>
        <taxon>Orchidaceae</taxon>
        <taxon>Epidendroideae</taxon>
        <taxon>Malaxideae</taxon>
        <taxon>Dendrobiinae</taxon>
        <taxon>Dendrobium</taxon>
    </lineage>
</organism>
<proteinExistence type="predicted"/>
<protein>
    <submittedName>
        <fullName evidence="1">Uncharacterized protein</fullName>
    </submittedName>
</protein>
<evidence type="ECO:0000313" key="1">
    <source>
        <dbReference type="EMBL" id="PKU63176.1"/>
    </source>
</evidence>
<reference evidence="1 2" key="1">
    <citation type="journal article" date="2016" name="Sci. Rep.">
        <title>The Dendrobium catenatum Lindl. genome sequence provides insights into polysaccharide synthase, floral development and adaptive evolution.</title>
        <authorList>
            <person name="Zhang G.Q."/>
            <person name="Xu Q."/>
            <person name="Bian C."/>
            <person name="Tsai W.C."/>
            <person name="Yeh C.M."/>
            <person name="Liu K.W."/>
            <person name="Yoshida K."/>
            <person name="Zhang L.S."/>
            <person name="Chang S.B."/>
            <person name="Chen F."/>
            <person name="Shi Y."/>
            <person name="Su Y.Y."/>
            <person name="Zhang Y.Q."/>
            <person name="Chen L.J."/>
            <person name="Yin Y."/>
            <person name="Lin M."/>
            <person name="Huang H."/>
            <person name="Deng H."/>
            <person name="Wang Z.W."/>
            <person name="Zhu S.L."/>
            <person name="Zhao X."/>
            <person name="Deng C."/>
            <person name="Niu S.C."/>
            <person name="Huang J."/>
            <person name="Wang M."/>
            <person name="Liu G.H."/>
            <person name="Yang H.J."/>
            <person name="Xiao X.J."/>
            <person name="Hsiao Y.Y."/>
            <person name="Wu W.L."/>
            <person name="Chen Y.Y."/>
            <person name="Mitsuda N."/>
            <person name="Ohme-Takagi M."/>
            <person name="Luo Y.B."/>
            <person name="Van de Peer Y."/>
            <person name="Liu Z.J."/>
        </authorList>
    </citation>
    <scope>NUCLEOTIDE SEQUENCE [LARGE SCALE GENOMIC DNA]</scope>
    <source>
        <tissue evidence="1">The whole plant</tissue>
    </source>
</reference>